<dbReference type="Pfam" id="PF08963">
    <property type="entry name" value="DUF1878"/>
    <property type="match status" value="1"/>
</dbReference>
<dbReference type="Gene3D" id="1.10.3750.10">
    <property type="entry name" value="YhaI-like"/>
    <property type="match status" value="1"/>
</dbReference>
<reference evidence="1 2" key="1">
    <citation type="submission" date="2020-10" db="EMBL/GenBank/DDBJ databases">
        <title>Genomic characterization of underground lake bacteria from Wind Cave National Park: Insight into the archetypical LuxI/LuxR and identification of LuxR solos.</title>
        <authorList>
            <person name="Wengert P.C."/>
            <person name="Savka M.A."/>
        </authorList>
    </citation>
    <scope>NUCLEOTIDE SEQUENCE [LARGE SCALE GENOMIC DNA]</scope>
    <source>
        <strain evidence="1 2">SD316</strain>
    </source>
</reference>
<dbReference type="Proteomes" id="UP000718278">
    <property type="component" value="Unassembled WGS sequence"/>
</dbReference>
<accession>A0ABS3JZ45</accession>
<dbReference type="InterPro" id="IPR015058">
    <property type="entry name" value="DUF1878"/>
</dbReference>
<keyword evidence="2" id="KW-1185">Reference proteome</keyword>
<name>A0ABS3JZ45_9HYPH</name>
<dbReference type="EMBL" id="JADIJS010000002">
    <property type="protein sequence ID" value="MBO1039953.1"/>
    <property type="molecule type" value="Genomic_DNA"/>
</dbReference>
<organism evidence="1 2">
    <name type="scientific">Brucella pituitosa</name>
    <dbReference type="NCBI Taxonomy" id="571256"/>
    <lineage>
        <taxon>Bacteria</taxon>
        <taxon>Pseudomonadati</taxon>
        <taxon>Pseudomonadota</taxon>
        <taxon>Alphaproteobacteria</taxon>
        <taxon>Hyphomicrobiales</taxon>
        <taxon>Brucellaceae</taxon>
        <taxon>Brucella/Ochrobactrum group</taxon>
        <taxon>Brucella</taxon>
    </lineage>
</organism>
<gene>
    <name evidence="1" type="ORF">IPV26_09790</name>
</gene>
<sequence length="125" mass="14603">MENTDIIEAIEKLRYQVSILGQTIDYEKHPVEALIMEKNWGESELDKAHDIFEKWDNKIENGEAISKYEFEADFNKNLGVSYQGLKSIILAFYRNNQWTNVCEAYVDSFGGSPSVEYHSIMKRER</sequence>
<dbReference type="RefSeq" id="WP_207488534.1">
    <property type="nucleotide sequence ID" value="NZ_JADIJS010000002.1"/>
</dbReference>
<evidence type="ECO:0000313" key="2">
    <source>
        <dbReference type="Proteomes" id="UP000718278"/>
    </source>
</evidence>
<protein>
    <submittedName>
        <fullName evidence="1">DUF1878 family protein</fullName>
    </submittedName>
</protein>
<dbReference type="InterPro" id="IPR035945">
    <property type="entry name" value="YhaI-like_sf"/>
</dbReference>
<evidence type="ECO:0000313" key="1">
    <source>
        <dbReference type="EMBL" id="MBO1039953.1"/>
    </source>
</evidence>
<dbReference type="SUPFAM" id="SSF109915">
    <property type="entry name" value="Hypothetical protein YhaI"/>
    <property type="match status" value="1"/>
</dbReference>
<proteinExistence type="predicted"/>
<comment type="caution">
    <text evidence="1">The sequence shown here is derived from an EMBL/GenBank/DDBJ whole genome shotgun (WGS) entry which is preliminary data.</text>
</comment>